<keyword evidence="4" id="KW-1185">Reference proteome</keyword>
<organism evidence="3 4">
    <name type="scientific">Chitinophaga niabensis</name>
    <dbReference type="NCBI Taxonomy" id="536979"/>
    <lineage>
        <taxon>Bacteria</taxon>
        <taxon>Pseudomonadati</taxon>
        <taxon>Bacteroidota</taxon>
        <taxon>Chitinophagia</taxon>
        <taxon>Chitinophagales</taxon>
        <taxon>Chitinophagaceae</taxon>
        <taxon>Chitinophaga</taxon>
    </lineage>
</organism>
<keyword evidence="2 3" id="KW-0808">Transferase</keyword>
<protein>
    <submittedName>
        <fullName evidence="3">Glycosyl transferase family 11</fullName>
    </submittedName>
</protein>
<dbReference type="Proteomes" id="UP000185003">
    <property type="component" value="Unassembled WGS sequence"/>
</dbReference>
<evidence type="ECO:0000256" key="1">
    <source>
        <dbReference type="ARBA" id="ARBA00022676"/>
    </source>
</evidence>
<dbReference type="GO" id="GO:0016020">
    <property type="term" value="C:membrane"/>
    <property type="evidence" value="ECO:0007669"/>
    <property type="project" value="InterPro"/>
</dbReference>
<proteinExistence type="predicted"/>
<reference evidence="3 4" key="1">
    <citation type="submission" date="2016-11" db="EMBL/GenBank/DDBJ databases">
        <authorList>
            <person name="Jaros S."/>
            <person name="Januszkiewicz K."/>
            <person name="Wedrychowicz H."/>
        </authorList>
    </citation>
    <scope>NUCLEOTIDE SEQUENCE [LARGE SCALE GENOMIC DNA]</scope>
    <source>
        <strain evidence="3 4">DSM 24787</strain>
    </source>
</reference>
<evidence type="ECO:0000313" key="3">
    <source>
        <dbReference type="EMBL" id="SIN72775.1"/>
    </source>
</evidence>
<dbReference type="STRING" id="536979.SAMN04488055_0975"/>
<dbReference type="GO" id="GO:0008107">
    <property type="term" value="F:galactoside 2-alpha-L-fucosyltransferase activity"/>
    <property type="evidence" value="ECO:0007669"/>
    <property type="project" value="InterPro"/>
</dbReference>
<keyword evidence="1" id="KW-0328">Glycosyltransferase</keyword>
<dbReference type="EMBL" id="FSRA01000001">
    <property type="protein sequence ID" value="SIN72775.1"/>
    <property type="molecule type" value="Genomic_DNA"/>
</dbReference>
<dbReference type="RefSeq" id="WP_074240452.1">
    <property type="nucleotide sequence ID" value="NZ_FSRA01000001.1"/>
</dbReference>
<dbReference type="AlphaFoldDB" id="A0A1N6DPR6"/>
<evidence type="ECO:0000313" key="4">
    <source>
        <dbReference type="Proteomes" id="UP000185003"/>
    </source>
</evidence>
<dbReference type="CDD" id="cd11301">
    <property type="entry name" value="Fut1_Fut2_like"/>
    <property type="match status" value="1"/>
</dbReference>
<dbReference type="PANTHER" id="PTHR11927">
    <property type="entry name" value="GALACTOSIDE 2-L-FUCOSYLTRANSFERASE"/>
    <property type="match status" value="1"/>
</dbReference>
<dbReference type="InterPro" id="IPR002516">
    <property type="entry name" value="Glyco_trans_11"/>
</dbReference>
<gene>
    <name evidence="3" type="ORF">SAMN04488055_0975</name>
</gene>
<name>A0A1N6DPR6_9BACT</name>
<dbReference type="Pfam" id="PF01531">
    <property type="entry name" value="Glyco_transf_11"/>
    <property type="match status" value="1"/>
</dbReference>
<accession>A0A1N6DPR6</accession>
<sequence length="284" mass="32376">MILVQLKGGLGNQMFQYAAGRSLALKYRVPLLLDPASYEPRQAGMYALNGLNITAAVAGPEDLAAFRPGTIGKVLNRVLPVQFRRVYKEPHYEFDPYFFRASPPVYLRGYWQSWRYFEPVQDTILKDFTFAIPFSQQVLNKAAELQATESIAMHFRRGDYTDAATAAYHGICEPAYYDAAAAYMLTHHPQAKFYIFTNDPAWVKDNLPAGIAYEIVSGELSHTQYEDLFLMSHCRHQIIANSSFSWWAAWLNRYKEKRVVAPAKWFAVDTLSAKDLIPASWHSI</sequence>
<dbReference type="OrthoDB" id="9794601at2"/>
<evidence type="ECO:0000256" key="2">
    <source>
        <dbReference type="ARBA" id="ARBA00022679"/>
    </source>
</evidence>
<dbReference type="GO" id="GO:0005975">
    <property type="term" value="P:carbohydrate metabolic process"/>
    <property type="evidence" value="ECO:0007669"/>
    <property type="project" value="InterPro"/>
</dbReference>
<dbReference type="PANTHER" id="PTHR11927:SF9">
    <property type="entry name" value="L-FUCOSYLTRANSFERASE"/>
    <property type="match status" value="1"/>
</dbReference>